<dbReference type="SMART" id="SM00014">
    <property type="entry name" value="acidPPc"/>
    <property type="match status" value="1"/>
</dbReference>
<evidence type="ECO:0000313" key="13">
    <source>
        <dbReference type="EMBL" id="TPX74706.1"/>
    </source>
</evidence>
<dbReference type="EMBL" id="QEAP01000112">
    <property type="protein sequence ID" value="TPX74706.1"/>
    <property type="molecule type" value="Genomic_DNA"/>
</dbReference>
<dbReference type="PANTHER" id="PTHR11247:SF1">
    <property type="entry name" value="DOLICHYLDIPHOSPHATASE 1"/>
    <property type="match status" value="1"/>
</dbReference>
<dbReference type="GO" id="GO:0008610">
    <property type="term" value="P:lipid biosynthetic process"/>
    <property type="evidence" value="ECO:0007669"/>
    <property type="project" value="TreeGrafter"/>
</dbReference>
<comment type="subcellular location">
    <subcellularLocation>
        <location evidence="1 11">Endoplasmic reticulum membrane</location>
        <topology evidence="1 11">Multi-pass membrane protein</topology>
    </subcellularLocation>
</comment>
<comment type="similarity">
    <text evidence="3 11">Belongs to the dolichyldiphosphatase family.</text>
</comment>
<dbReference type="UniPathway" id="UPA00378"/>
<organism evidence="13 14">
    <name type="scientific">Chytriomyces confervae</name>
    <dbReference type="NCBI Taxonomy" id="246404"/>
    <lineage>
        <taxon>Eukaryota</taxon>
        <taxon>Fungi</taxon>
        <taxon>Fungi incertae sedis</taxon>
        <taxon>Chytridiomycota</taxon>
        <taxon>Chytridiomycota incertae sedis</taxon>
        <taxon>Chytridiomycetes</taxon>
        <taxon>Chytridiales</taxon>
        <taxon>Chytriomycetaceae</taxon>
        <taxon>Chytriomyces</taxon>
    </lineage>
</organism>
<keyword evidence="5 11" id="KW-0378">Hydrolase</keyword>
<dbReference type="STRING" id="246404.A0A507FHD4"/>
<dbReference type="GO" id="GO:0047874">
    <property type="term" value="F:dolichyldiphosphatase activity"/>
    <property type="evidence" value="ECO:0007669"/>
    <property type="project" value="UniProtKB-UniRule"/>
</dbReference>
<comment type="pathway">
    <text evidence="2 11">Protein modification; protein glycosylation.</text>
</comment>
<proteinExistence type="inferred from homology"/>
<dbReference type="InterPro" id="IPR039667">
    <property type="entry name" value="Dolichyldiphosphatase_PAP2"/>
</dbReference>
<feature type="transmembrane region" description="Helical" evidence="11">
    <location>
        <begin position="129"/>
        <end position="148"/>
    </location>
</feature>
<gene>
    <name evidence="13" type="ORF">CcCBS67573_g04020</name>
</gene>
<evidence type="ECO:0000256" key="4">
    <source>
        <dbReference type="ARBA" id="ARBA00022692"/>
    </source>
</evidence>
<evidence type="ECO:0000256" key="10">
    <source>
        <dbReference type="ARBA" id="ARBA00047349"/>
    </source>
</evidence>
<dbReference type="InterPro" id="IPR000326">
    <property type="entry name" value="PAP2/HPO"/>
</dbReference>
<dbReference type="EC" id="3.6.1.43" evidence="11"/>
<feature type="transmembrane region" description="Helical" evidence="11">
    <location>
        <begin position="34"/>
        <end position="51"/>
    </location>
</feature>
<evidence type="ECO:0000256" key="5">
    <source>
        <dbReference type="ARBA" id="ARBA00022801"/>
    </source>
</evidence>
<keyword evidence="14" id="KW-1185">Reference proteome</keyword>
<dbReference type="CDD" id="cd03382">
    <property type="entry name" value="PAP2_dolichyldiphosphatase"/>
    <property type="match status" value="1"/>
</dbReference>
<evidence type="ECO:0000256" key="7">
    <source>
        <dbReference type="ARBA" id="ARBA00022989"/>
    </source>
</evidence>
<dbReference type="OrthoDB" id="302705at2759"/>
<keyword evidence="7 11" id="KW-1133">Transmembrane helix</keyword>
<evidence type="ECO:0000313" key="14">
    <source>
        <dbReference type="Proteomes" id="UP000320333"/>
    </source>
</evidence>
<dbReference type="FunFam" id="1.20.144.10:FF:000003">
    <property type="entry name" value="Dolichyldiphosphatase 1"/>
    <property type="match status" value="1"/>
</dbReference>
<dbReference type="PANTHER" id="PTHR11247">
    <property type="entry name" value="PALMITOYL-PROTEIN THIOESTERASE/DOLICHYLDIPHOSPHATASE 1"/>
    <property type="match status" value="1"/>
</dbReference>
<dbReference type="GO" id="GO:0005789">
    <property type="term" value="C:endoplasmic reticulum membrane"/>
    <property type="evidence" value="ECO:0007669"/>
    <property type="project" value="UniProtKB-SubCell"/>
</dbReference>
<keyword evidence="6 11" id="KW-0256">Endoplasmic reticulum</keyword>
<name>A0A507FHD4_9FUNG</name>
<evidence type="ECO:0000256" key="2">
    <source>
        <dbReference type="ARBA" id="ARBA00004922"/>
    </source>
</evidence>
<evidence type="ECO:0000256" key="8">
    <source>
        <dbReference type="ARBA" id="ARBA00023136"/>
    </source>
</evidence>
<feature type="domain" description="Phosphatidic acid phosphatase type 2/haloperoxidase" evidence="12">
    <location>
        <begin position="60"/>
        <end position="171"/>
    </location>
</feature>
<comment type="function">
    <text evidence="9 11">Required for efficient N-glycosylation. Necessary for maintaining optimal levels of dolichol-linked oligosaccharides. Hydrolyzes dolichyl pyrophosphate at a very high rate and dolichyl monophosphate at a much lower rate. Does not act on phosphatidate.</text>
</comment>
<comment type="caution">
    <text evidence="13">The sequence shown here is derived from an EMBL/GenBank/DDBJ whole genome shotgun (WGS) entry which is preliminary data.</text>
</comment>
<feature type="transmembrane region" description="Helical" evidence="11">
    <location>
        <begin position="154"/>
        <end position="173"/>
    </location>
</feature>
<dbReference type="Proteomes" id="UP000320333">
    <property type="component" value="Unassembled WGS sequence"/>
</dbReference>
<evidence type="ECO:0000256" key="6">
    <source>
        <dbReference type="ARBA" id="ARBA00022824"/>
    </source>
</evidence>
<sequence>MHFIPALPASADGLKAFSFTYVQYDPTDPLGKPLALTALFPIFIMVSYATLIAARRDVYLASVCLGQLLGEAFNLGLKRIVKEPRPTTFLGGDYGMPSSHAQFMAYFATFSVLHLHLRTSYKNPIWKHVLSLGTVLIAGLVAFSRVYLHYHTATQVLAGIQIGTILGLVWYLFSTRILLPFLVDTCKILEHPLCLQFCIRDTSDVGDLTLCEYEGIRKWEQECALRDRSLAGTGVGKSVLESAKKKKMK</sequence>
<dbReference type="AlphaFoldDB" id="A0A507FHD4"/>
<accession>A0A507FHD4</accession>
<evidence type="ECO:0000256" key="3">
    <source>
        <dbReference type="ARBA" id="ARBA00005518"/>
    </source>
</evidence>
<keyword evidence="8 11" id="KW-0472">Membrane</keyword>
<keyword evidence="4 11" id="KW-0812">Transmembrane</keyword>
<evidence type="ECO:0000259" key="12">
    <source>
        <dbReference type="SMART" id="SM00014"/>
    </source>
</evidence>
<comment type="catalytic activity">
    <reaction evidence="10 11">
        <text>a di-trans,poly-cis-dolichyl diphosphate + H2O = a di-trans,poly-cis-dolichyl phosphate + phosphate + H(+)</text>
        <dbReference type="Rhea" id="RHEA:14385"/>
        <dbReference type="Rhea" id="RHEA-COMP:19498"/>
        <dbReference type="Rhea" id="RHEA-COMP:19506"/>
        <dbReference type="ChEBI" id="CHEBI:15377"/>
        <dbReference type="ChEBI" id="CHEBI:15378"/>
        <dbReference type="ChEBI" id="CHEBI:43474"/>
        <dbReference type="ChEBI" id="CHEBI:57497"/>
        <dbReference type="ChEBI" id="CHEBI:57683"/>
        <dbReference type="EC" id="3.6.1.43"/>
    </reaction>
</comment>
<reference evidence="13 14" key="1">
    <citation type="journal article" date="2019" name="Sci. Rep.">
        <title>Comparative genomics of chytrid fungi reveal insights into the obligate biotrophic and pathogenic lifestyle of Synchytrium endobioticum.</title>
        <authorList>
            <person name="van de Vossenberg B.T.L.H."/>
            <person name="Warris S."/>
            <person name="Nguyen H.D.T."/>
            <person name="van Gent-Pelzer M.P.E."/>
            <person name="Joly D.L."/>
            <person name="van de Geest H.C."/>
            <person name="Bonants P.J.M."/>
            <person name="Smith D.S."/>
            <person name="Levesque C.A."/>
            <person name="van der Lee T.A.J."/>
        </authorList>
    </citation>
    <scope>NUCLEOTIDE SEQUENCE [LARGE SCALE GENOMIC DNA]</scope>
    <source>
        <strain evidence="13 14">CBS 675.73</strain>
    </source>
</reference>
<evidence type="ECO:0000256" key="11">
    <source>
        <dbReference type="RuleBase" id="RU367078"/>
    </source>
</evidence>
<dbReference type="Pfam" id="PF01569">
    <property type="entry name" value="PAP2"/>
    <property type="match status" value="1"/>
</dbReference>
<evidence type="ECO:0000256" key="1">
    <source>
        <dbReference type="ARBA" id="ARBA00004477"/>
    </source>
</evidence>
<evidence type="ECO:0000256" key="9">
    <source>
        <dbReference type="ARBA" id="ARBA00024907"/>
    </source>
</evidence>
<dbReference type="GO" id="GO:0006487">
    <property type="term" value="P:protein N-linked glycosylation"/>
    <property type="evidence" value="ECO:0007669"/>
    <property type="project" value="UniProtKB-UniRule"/>
</dbReference>
<dbReference type="Gene3D" id="1.20.144.10">
    <property type="entry name" value="Phosphatidic acid phosphatase type 2/haloperoxidase"/>
    <property type="match status" value="1"/>
</dbReference>
<dbReference type="SUPFAM" id="SSF48317">
    <property type="entry name" value="Acid phosphatase/Vanadium-dependent haloperoxidase"/>
    <property type="match status" value="1"/>
</dbReference>
<protein>
    <recommendedName>
        <fullName evidence="11">Dolichyldiphosphatase</fullName>
        <ecNumber evidence="11">3.6.1.43</ecNumber>
    </recommendedName>
</protein>
<dbReference type="InterPro" id="IPR036938">
    <property type="entry name" value="PAP2/HPO_sf"/>
</dbReference>